<proteinExistence type="predicted"/>
<reference evidence="12" key="3">
    <citation type="submission" date="2025-08" db="UniProtKB">
        <authorList>
            <consortium name="Ensembl"/>
        </authorList>
    </citation>
    <scope>IDENTIFICATION</scope>
</reference>
<keyword evidence="5" id="KW-0067">ATP-binding</keyword>
<evidence type="ECO:0000256" key="2">
    <source>
        <dbReference type="ARBA" id="ARBA00022737"/>
    </source>
</evidence>
<dbReference type="PROSITE" id="PS51192">
    <property type="entry name" value="HELICASE_ATP_BIND_1"/>
    <property type="match status" value="1"/>
</dbReference>
<gene>
    <name evidence="12" type="primary">EPHA2</name>
</gene>
<dbReference type="GO" id="GO:0071339">
    <property type="term" value="C:MLL1 complex"/>
    <property type="evidence" value="ECO:0007669"/>
    <property type="project" value="TreeGrafter"/>
</dbReference>
<evidence type="ECO:0000313" key="13">
    <source>
        <dbReference type="Proteomes" id="UP000265140"/>
    </source>
</evidence>
<reference evidence="12" key="2">
    <citation type="submission" date="2020-02" db="EMBL/GenBank/DDBJ databases">
        <title>Esox lucius (northern pike) genome, fEsoLuc1, primary haplotype.</title>
        <authorList>
            <person name="Myers G."/>
            <person name="Karagic N."/>
            <person name="Meyer A."/>
            <person name="Pippel M."/>
            <person name="Reichard M."/>
            <person name="Winkler S."/>
            <person name="Tracey A."/>
            <person name="Sims Y."/>
            <person name="Howe K."/>
            <person name="Rhie A."/>
            <person name="Formenti G."/>
            <person name="Durbin R."/>
            <person name="Fedrigo O."/>
            <person name="Jarvis E.D."/>
        </authorList>
    </citation>
    <scope>NUCLEOTIDE SEQUENCE [LARGE SCALE GENOMIC DNA]</scope>
</reference>
<dbReference type="GO" id="GO:0090090">
    <property type="term" value="P:negative regulation of canonical Wnt signaling pathway"/>
    <property type="evidence" value="ECO:0007669"/>
    <property type="project" value="TreeGrafter"/>
</dbReference>
<dbReference type="InterPro" id="IPR000330">
    <property type="entry name" value="SNF2_N"/>
</dbReference>
<dbReference type="GO" id="GO:0042393">
    <property type="term" value="F:histone binding"/>
    <property type="evidence" value="ECO:0007669"/>
    <property type="project" value="TreeGrafter"/>
</dbReference>
<dbReference type="SUPFAM" id="SSF54160">
    <property type="entry name" value="Chromo domain-like"/>
    <property type="match status" value="1"/>
</dbReference>
<evidence type="ECO:0000256" key="7">
    <source>
        <dbReference type="ARBA" id="ARBA00049360"/>
    </source>
</evidence>
<protein>
    <recommendedName>
        <fullName evidence="14">DNA helicase</fullName>
    </recommendedName>
</protein>
<dbReference type="InterPro" id="IPR027417">
    <property type="entry name" value="P-loop_NTPase"/>
</dbReference>
<feature type="compositionally biased region" description="Acidic residues" evidence="8">
    <location>
        <begin position="34"/>
        <end position="45"/>
    </location>
</feature>
<dbReference type="InterPro" id="IPR049730">
    <property type="entry name" value="SNF2/RAD54-like_C"/>
</dbReference>
<organism evidence="12 13">
    <name type="scientific">Esox lucius</name>
    <name type="common">Northern pike</name>
    <dbReference type="NCBI Taxonomy" id="8010"/>
    <lineage>
        <taxon>Eukaryota</taxon>
        <taxon>Metazoa</taxon>
        <taxon>Chordata</taxon>
        <taxon>Craniata</taxon>
        <taxon>Vertebrata</taxon>
        <taxon>Euteleostomi</taxon>
        <taxon>Actinopterygii</taxon>
        <taxon>Neopterygii</taxon>
        <taxon>Teleostei</taxon>
        <taxon>Protacanthopterygii</taxon>
        <taxon>Esociformes</taxon>
        <taxon>Esocidae</taxon>
        <taxon>Esox</taxon>
    </lineage>
</organism>
<dbReference type="AlphaFoldDB" id="A0A3P8XUJ7"/>
<dbReference type="InterPro" id="IPR023780">
    <property type="entry name" value="Chromo_domain"/>
</dbReference>
<dbReference type="STRING" id="8010.ENSELUP00000008116"/>
<dbReference type="InterPro" id="IPR016197">
    <property type="entry name" value="Chromo-like_dom_sf"/>
</dbReference>
<dbReference type="GeneTree" id="ENSGT00940000153649"/>
<dbReference type="GO" id="GO:0048565">
    <property type="term" value="P:digestive tract development"/>
    <property type="evidence" value="ECO:0007669"/>
    <property type="project" value="TreeGrafter"/>
</dbReference>
<evidence type="ECO:0000256" key="8">
    <source>
        <dbReference type="SAM" id="MobiDB-lite"/>
    </source>
</evidence>
<evidence type="ECO:0000256" key="6">
    <source>
        <dbReference type="ARBA" id="ARBA00023242"/>
    </source>
</evidence>
<dbReference type="PROSITE" id="PS50013">
    <property type="entry name" value="CHROMO_2"/>
    <property type="match status" value="1"/>
</dbReference>
<accession>A0A3P8XUJ7</accession>
<keyword evidence="4" id="KW-0378">Hydrolase</keyword>
<keyword evidence="2" id="KW-0677">Repeat</keyword>
<dbReference type="Pfam" id="PF00271">
    <property type="entry name" value="Helicase_C"/>
    <property type="match status" value="1"/>
</dbReference>
<dbReference type="PANTHER" id="PTHR45623:SF3">
    <property type="entry name" value="CHROMODOMAIN-HELICASE-DNA-BINDING PROTEIN 8"/>
    <property type="match status" value="1"/>
</dbReference>
<dbReference type="Bgee" id="ENSELUG00000008809">
    <property type="expression patterns" value="Expressed in ovary and 12 other cell types or tissues"/>
</dbReference>
<reference evidence="12" key="4">
    <citation type="submission" date="2025-09" db="UniProtKB">
        <authorList>
            <consortium name="Ensembl"/>
        </authorList>
    </citation>
    <scope>IDENTIFICATION</scope>
</reference>
<dbReference type="SMART" id="SM00487">
    <property type="entry name" value="DEXDc"/>
    <property type="match status" value="1"/>
</dbReference>
<reference evidence="13" key="1">
    <citation type="journal article" date="2014" name="PLoS ONE">
        <title>The genome and linkage map of the northern pike (Esox lucius): conserved synteny revealed between the salmonid sister group and the Neoteleostei.</title>
        <authorList>
            <person name="Rondeau E.B."/>
            <person name="Minkley D.R."/>
            <person name="Leong J.S."/>
            <person name="Messmer A.M."/>
            <person name="Jantzen J.R."/>
            <person name="von Schalburg K.R."/>
            <person name="Lemon C."/>
            <person name="Bird N.H."/>
            <person name="Koop B.F."/>
        </authorList>
    </citation>
    <scope>NUCLEOTIDE SEQUENCE</scope>
</reference>
<dbReference type="GO" id="GO:0016887">
    <property type="term" value="F:ATP hydrolysis activity"/>
    <property type="evidence" value="ECO:0007669"/>
    <property type="project" value="TreeGrafter"/>
</dbReference>
<dbReference type="GO" id="GO:0140658">
    <property type="term" value="F:ATP-dependent chromatin remodeler activity"/>
    <property type="evidence" value="ECO:0007669"/>
    <property type="project" value="TreeGrafter"/>
</dbReference>
<keyword evidence="13" id="KW-1185">Reference proteome</keyword>
<evidence type="ECO:0000256" key="3">
    <source>
        <dbReference type="ARBA" id="ARBA00022741"/>
    </source>
</evidence>
<sequence length="628" mass="73126">MIPIVRSVFIPNWQKKCLTRLSNGTLKRKMYTDDISEDNSEEEEVKEQKESNDHEVMKNQVSYVHCKWIPMQILQKDERSQLKLRNFHSRTEDERLDVNYVIADRVLDVRYKSSNKKVRYLVKWCSLPYADATWELTQDVDKDKVSEFKRLHTQPMFLKNLVRTPCFTVDHPRPPQKFWEKLEGPWKGRDGLTLRDYQLEGVNWLIFNWYHRQNCILADEMGLGKTIQSIALLSEMHSAGVQGPFLVIVPLSTLGNWVREFSTWTHLYTVVYHGSKASRQVIEEYEIFLRNNGQIIPGMCKFDVLLTTYEMVLLMPPAFRHIKWRCTIVDEAHRLKGKGCKLGTNLSNLTQEFKVLLTGTPLQNSLEELFSLLNFLEPEQFDSEESFIQQYGNIETKEQVQKLQLLLKPLMLRRLKEDVEKDLKPKEETIIEVELTDLQKKYYRAILERNWGFLKQNKSGQLPNLINILMELRKCCNHPFLVQGAEEVIVSQLRTTLDPLSPDFSLQCLVQSAGKLVLLDKLLPKLKHGGHKVLIFSQMVRMLDILEDYVSHKGYIYERIDGQVAGDRRQEAIDRFSKPDSQHFLFLICTRAGGQGINLTAADTCIIYDSDWNPQNDLQVNGALTNDL</sequence>
<evidence type="ECO:0000256" key="5">
    <source>
        <dbReference type="ARBA" id="ARBA00022840"/>
    </source>
</evidence>
<dbReference type="Gene3D" id="3.40.50.10810">
    <property type="entry name" value="Tandem AAA-ATPase domain"/>
    <property type="match status" value="1"/>
</dbReference>
<dbReference type="SMART" id="SM00298">
    <property type="entry name" value="CHROMO"/>
    <property type="match status" value="1"/>
</dbReference>
<dbReference type="SMART" id="SM00490">
    <property type="entry name" value="HELICc"/>
    <property type="match status" value="1"/>
</dbReference>
<dbReference type="Ensembl" id="ENSELUT00000006104.3">
    <property type="protein sequence ID" value="ENSELUP00000008116.3"/>
    <property type="gene ID" value="ENSELUG00000038986.1"/>
</dbReference>
<dbReference type="InterPro" id="IPR000953">
    <property type="entry name" value="Chromo/chromo_shadow_dom"/>
</dbReference>
<name>A0A3P8XUJ7_ESOLU</name>
<dbReference type="SUPFAM" id="SSF52540">
    <property type="entry name" value="P-loop containing nucleoside triphosphate hydrolases"/>
    <property type="match status" value="2"/>
</dbReference>
<dbReference type="GO" id="GO:0007420">
    <property type="term" value="P:brain development"/>
    <property type="evidence" value="ECO:0007669"/>
    <property type="project" value="TreeGrafter"/>
</dbReference>
<keyword evidence="3" id="KW-0547">Nucleotide-binding</keyword>
<dbReference type="Pfam" id="PF00385">
    <property type="entry name" value="Chromo"/>
    <property type="match status" value="1"/>
</dbReference>
<feature type="region of interest" description="Disordered" evidence="8">
    <location>
        <begin position="32"/>
        <end position="53"/>
    </location>
</feature>
<evidence type="ECO:0000313" key="12">
    <source>
        <dbReference type="Ensembl" id="ENSELUP00000008116.3"/>
    </source>
</evidence>
<evidence type="ECO:0000259" key="9">
    <source>
        <dbReference type="PROSITE" id="PS50013"/>
    </source>
</evidence>
<comment type="catalytic activity">
    <reaction evidence="7">
        <text>ATP + H2O = ADP + phosphate + H(+)</text>
        <dbReference type="Rhea" id="RHEA:13065"/>
        <dbReference type="ChEBI" id="CHEBI:15377"/>
        <dbReference type="ChEBI" id="CHEBI:15378"/>
        <dbReference type="ChEBI" id="CHEBI:30616"/>
        <dbReference type="ChEBI" id="CHEBI:43474"/>
        <dbReference type="ChEBI" id="CHEBI:456216"/>
    </reaction>
</comment>
<feature type="domain" description="Helicase ATP-binding" evidence="10">
    <location>
        <begin position="206"/>
        <end position="379"/>
    </location>
</feature>
<feature type="domain" description="Chromo" evidence="9">
    <location>
        <begin position="101"/>
        <end position="135"/>
    </location>
</feature>
<dbReference type="GO" id="GO:0003677">
    <property type="term" value="F:DNA binding"/>
    <property type="evidence" value="ECO:0007669"/>
    <property type="project" value="TreeGrafter"/>
</dbReference>
<keyword evidence="6" id="KW-0539">Nucleus</keyword>
<dbReference type="Gene3D" id="3.40.50.300">
    <property type="entry name" value="P-loop containing nucleotide triphosphate hydrolases"/>
    <property type="match status" value="1"/>
</dbReference>
<dbReference type="OMA" id="FIARANR"/>
<evidence type="ECO:0000259" key="11">
    <source>
        <dbReference type="PROSITE" id="PS51194"/>
    </source>
</evidence>
<dbReference type="GO" id="GO:0005524">
    <property type="term" value="F:ATP binding"/>
    <property type="evidence" value="ECO:0007669"/>
    <property type="project" value="UniProtKB-KW"/>
</dbReference>
<dbReference type="InterPro" id="IPR001650">
    <property type="entry name" value="Helicase_C-like"/>
</dbReference>
<evidence type="ECO:0000256" key="1">
    <source>
        <dbReference type="ARBA" id="ARBA00004123"/>
    </source>
</evidence>
<dbReference type="GO" id="GO:0045892">
    <property type="term" value="P:negative regulation of DNA-templated transcription"/>
    <property type="evidence" value="ECO:0007669"/>
    <property type="project" value="TreeGrafter"/>
</dbReference>
<dbReference type="InterPro" id="IPR038718">
    <property type="entry name" value="SNF2-like_sf"/>
</dbReference>
<evidence type="ECO:0000256" key="4">
    <source>
        <dbReference type="ARBA" id="ARBA00022801"/>
    </source>
</evidence>
<feature type="domain" description="Helicase C-terminal" evidence="11">
    <location>
        <begin position="518"/>
        <end position="628"/>
    </location>
</feature>
<evidence type="ECO:0008006" key="14">
    <source>
        <dbReference type="Google" id="ProtNLM"/>
    </source>
</evidence>
<comment type="subcellular location">
    <subcellularLocation>
        <location evidence="1">Nucleus</location>
    </subcellularLocation>
</comment>
<dbReference type="Gene3D" id="2.40.50.40">
    <property type="match status" value="1"/>
</dbReference>
<dbReference type="PANTHER" id="PTHR45623">
    <property type="entry name" value="CHROMODOMAIN-HELICASE-DNA-BINDING PROTEIN 3-RELATED-RELATED"/>
    <property type="match status" value="1"/>
</dbReference>
<dbReference type="Proteomes" id="UP000265140">
    <property type="component" value="Chromosome 24"/>
</dbReference>
<dbReference type="GO" id="GO:0000785">
    <property type="term" value="C:chromatin"/>
    <property type="evidence" value="ECO:0007669"/>
    <property type="project" value="TreeGrafter"/>
</dbReference>
<dbReference type="PROSITE" id="PS51194">
    <property type="entry name" value="HELICASE_CTER"/>
    <property type="match status" value="1"/>
</dbReference>
<dbReference type="CDD" id="cd18793">
    <property type="entry name" value="SF2_C_SNF"/>
    <property type="match status" value="1"/>
</dbReference>
<dbReference type="InterPro" id="IPR014001">
    <property type="entry name" value="Helicase_ATP-bd"/>
</dbReference>
<dbReference type="Pfam" id="PF00176">
    <property type="entry name" value="SNF2-rel_dom"/>
    <property type="match status" value="1"/>
</dbReference>
<dbReference type="GO" id="GO:0003682">
    <property type="term" value="F:chromatin binding"/>
    <property type="evidence" value="ECO:0007669"/>
    <property type="project" value="TreeGrafter"/>
</dbReference>
<evidence type="ECO:0000259" key="10">
    <source>
        <dbReference type="PROSITE" id="PS51192"/>
    </source>
</evidence>
<dbReference type="InParanoid" id="A0A3P8XUJ7"/>